<feature type="region of interest" description="Disordered" evidence="1">
    <location>
        <begin position="38"/>
        <end position="89"/>
    </location>
</feature>
<feature type="compositionally biased region" description="Polar residues" evidence="1">
    <location>
        <begin position="75"/>
        <end position="87"/>
    </location>
</feature>
<name>A0AAD1XGB0_EUPCR</name>
<feature type="compositionally biased region" description="Pro residues" evidence="1">
    <location>
        <begin position="49"/>
        <end position="58"/>
    </location>
</feature>
<evidence type="ECO:0000256" key="1">
    <source>
        <dbReference type="SAM" id="MobiDB-lite"/>
    </source>
</evidence>
<sequence length="309" mass="36512">MFTYKKGDEPISREKDYFPSFFDAKFEVQQFQKMGRNLPLNNTSTPKPNYAPLPPLPKMTPSTSTMSKRVESKKGLSNTTNKIPNKNQRYRTPEQIDSIKRDNMTLSGGQYSFQTSTSQSSIASKGPAFSSSVNSYSRLFRNSFSKSLKLDLRSLKSLKKEDQFKQYLAEADVEDKTNKYFYSKFADIYDNEKRRRFNKKFKHDQAACDRYEYLLEVKRNRKISQVKNTFVGTKNRLVDLSIKALREKIDSEKEDRKKAFTHYLNDVAKKKVKRMKIQRIQRNVFEKRRERKHQFIIRGKSFIMRTRPD</sequence>
<comment type="caution">
    <text evidence="2">The sequence shown here is derived from an EMBL/GenBank/DDBJ whole genome shotgun (WGS) entry which is preliminary data.</text>
</comment>
<gene>
    <name evidence="2" type="ORF">ECRASSUSDP1_LOCUS12902</name>
</gene>
<accession>A0AAD1XGB0</accession>
<evidence type="ECO:0000313" key="3">
    <source>
        <dbReference type="Proteomes" id="UP001295684"/>
    </source>
</evidence>
<dbReference type="Proteomes" id="UP001295684">
    <property type="component" value="Unassembled WGS sequence"/>
</dbReference>
<proteinExistence type="predicted"/>
<reference evidence="2" key="1">
    <citation type="submission" date="2023-07" db="EMBL/GenBank/DDBJ databases">
        <authorList>
            <consortium name="AG Swart"/>
            <person name="Singh M."/>
            <person name="Singh A."/>
            <person name="Seah K."/>
            <person name="Emmerich C."/>
        </authorList>
    </citation>
    <scope>NUCLEOTIDE SEQUENCE</scope>
    <source>
        <strain evidence="2">DP1</strain>
    </source>
</reference>
<dbReference type="EMBL" id="CAMPGE010012822">
    <property type="protein sequence ID" value="CAI2371578.1"/>
    <property type="molecule type" value="Genomic_DNA"/>
</dbReference>
<organism evidence="2 3">
    <name type="scientific">Euplotes crassus</name>
    <dbReference type="NCBI Taxonomy" id="5936"/>
    <lineage>
        <taxon>Eukaryota</taxon>
        <taxon>Sar</taxon>
        <taxon>Alveolata</taxon>
        <taxon>Ciliophora</taxon>
        <taxon>Intramacronucleata</taxon>
        <taxon>Spirotrichea</taxon>
        <taxon>Hypotrichia</taxon>
        <taxon>Euplotida</taxon>
        <taxon>Euplotidae</taxon>
        <taxon>Moneuplotes</taxon>
    </lineage>
</organism>
<evidence type="ECO:0000313" key="2">
    <source>
        <dbReference type="EMBL" id="CAI2371578.1"/>
    </source>
</evidence>
<keyword evidence="3" id="KW-1185">Reference proteome</keyword>
<dbReference type="AlphaFoldDB" id="A0AAD1XGB0"/>
<protein>
    <submittedName>
        <fullName evidence="2">Uncharacterized protein</fullName>
    </submittedName>
</protein>